<evidence type="ECO:0000256" key="8">
    <source>
        <dbReference type="ARBA" id="ARBA00023136"/>
    </source>
</evidence>
<feature type="signal peptide" evidence="14">
    <location>
        <begin position="1"/>
        <end position="29"/>
    </location>
</feature>
<dbReference type="Proteomes" id="UP000587991">
    <property type="component" value="Unassembled WGS sequence"/>
</dbReference>
<evidence type="ECO:0000256" key="11">
    <source>
        <dbReference type="ARBA" id="ARBA00043671"/>
    </source>
</evidence>
<comment type="similarity">
    <text evidence="2">Belongs to the histidine acid phosphatase family. MINPP1 subfamily.</text>
</comment>
<evidence type="ECO:0000256" key="3">
    <source>
        <dbReference type="ARBA" id="ARBA00012976"/>
    </source>
</evidence>
<dbReference type="Gene3D" id="3.40.50.1240">
    <property type="entry name" value="Phosphoglycerate mutase-like"/>
    <property type="match status" value="1"/>
</dbReference>
<evidence type="ECO:0000313" key="15">
    <source>
        <dbReference type="EMBL" id="NLR74139.1"/>
    </source>
</evidence>
<evidence type="ECO:0000256" key="9">
    <source>
        <dbReference type="ARBA" id="ARBA00031642"/>
    </source>
</evidence>
<comment type="catalytic activity">
    <reaction evidence="12">
        <text>1D-myo-inositol hexakisphosphate + H2O = 1D-myo-inositol 1,2,4,5,6-pentakisphosphate + phosphate</text>
        <dbReference type="Rhea" id="RHEA:16989"/>
        <dbReference type="ChEBI" id="CHEBI:15377"/>
        <dbReference type="ChEBI" id="CHEBI:43474"/>
        <dbReference type="ChEBI" id="CHEBI:57798"/>
        <dbReference type="ChEBI" id="CHEBI:58130"/>
        <dbReference type="EC" id="3.1.3.62"/>
    </reaction>
    <physiologicalReaction direction="left-to-right" evidence="12">
        <dbReference type="Rhea" id="RHEA:16990"/>
    </physiologicalReaction>
</comment>
<keyword evidence="6 14" id="KW-0732">Signal</keyword>
<evidence type="ECO:0000256" key="2">
    <source>
        <dbReference type="ARBA" id="ARBA00008422"/>
    </source>
</evidence>
<comment type="catalytic activity">
    <reaction evidence="11">
        <text>1D-myo-inositol 1,2,4,5,6-pentakisphosphate + H2O = 1D-myo-inositol 1,2,5,6-tetrakisphosphate + phosphate</text>
        <dbReference type="Rhea" id="RHEA:77115"/>
        <dbReference type="ChEBI" id="CHEBI:15377"/>
        <dbReference type="ChEBI" id="CHEBI:43474"/>
        <dbReference type="ChEBI" id="CHEBI:57798"/>
        <dbReference type="ChEBI" id="CHEBI:195535"/>
        <dbReference type="EC" id="3.1.3.62"/>
    </reaction>
    <physiologicalReaction direction="left-to-right" evidence="11">
        <dbReference type="Rhea" id="RHEA:77116"/>
    </physiologicalReaction>
</comment>
<evidence type="ECO:0000256" key="10">
    <source>
        <dbReference type="ARBA" id="ARBA00043668"/>
    </source>
</evidence>
<comment type="caution">
    <text evidence="15">The sequence shown here is derived from an EMBL/GenBank/DDBJ whole genome shotgun (WGS) entry which is preliminary data.</text>
</comment>
<dbReference type="PANTHER" id="PTHR20963">
    <property type="entry name" value="MULTIPLE INOSITOL POLYPHOSPHATE PHOSPHATASE-RELATED"/>
    <property type="match status" value="1"/>
</dbReference>
<keyword evidence="7" id="KW-0378">Hydrolase</keyword>
<evidence type="ECO:0000313" key="16">
    <source>
        <dbReference type="Proteomes" id="UP000587991"/>
    </source>
</evidence>
<dbReference type="AlphaFoldDB" id="A0A847S9W4"/>
<evidence type="ECO:0000256" key="12">
    <source>
        <dbReference type="ARBA" id="ARBA00043691"/>
    </source>
</evidence>
<protein>
    <recommendedName>
        <fullName evidence="5">Multiple inositol polyphosphate phosphatase 1</fullName>
        <ecNumber evidence="4">3.1.3.62</ecNumber>
        <ecNumber evidence="3">3.1.3.80</ecNumber>
    </recommendedName>
    <alternativeName>
        <fullName evidence="9">2,3-bisphosphoglycerate 3-phosphatase</fullName>
    </alternativeName>
</protein>
<dbReference type="SUPFAM" id="SSF53254">
    <property type="entry name" value="Phosphoglycerate mutase-like"/>
    <property type="match status" value="1"/>
</dbReference>
<comment type="subcellular location">
    <subcellularLocation>
        <location evidence="1">Membrane</location>
    </subcellularLocation>
</comment>
<accession>A0A847S9W4</accession>
<keyword evidence="16" id="KW-1185">Reference proteome</keyword>
<dbReference type="GO" id="GO:0034417">
    <property type="term" value="F:bisphosphoglycerate 3-phosphatase activity"/>
    <property type="evidence" value="ECO:0007669"/>
    <property type="project" value="UniProtKB-EC"/>
</dbReference>
<dbReference type="GO" id="GO:0016020">
    <property type="term" value="C:membrane"/>
    <property type="evidence" value="ECO:0007669"/>
    <property type="project" value="UniProtKB-SubCell"/>
</dbReference>
<evidence type="ECO:0000256" key="5">
    <source>
        <dbReference type="ARBA" id="ARBA00018097"/>
    </source>
</evidence>
<evidence type="ECO:0000256" key="14">
    <source>
        <dbReference type="SAM" id="SignalP"/>
    </source>
</evidence>
<dbReference type="Pfam" id="PF00328">
    <property type="entry name" value="His_Phos_2"/>
    <property type="match status" value="1"/>
</dbReference>
<dbReference type="EC" id="3.1.3.62" evidence="4"/>
<dbReference type="EMBL" id="JABAIM010000001">
    <property type="protein sequence ID" value="NLR74139.1"/>
    <property type="molecule type" value="Genomic_DNA"/>
</dbReference>
<evidence type="ECO:0000256" key="13">
    <source>
        <dbReference type="ARBA" id="ARBA00043832"/>
    </source>
</evidence>
<dbReference type="InterPro" id="IPR029033">
    <property type="entry name" value="His_PPase_superfam"/>
</dbReference>
<organism evidence="15 16">
    <name type="scientific">Leeia aquatica</name>
    <dbReference type="NCBI Taxonomy" id="2725557"/>
    <lineage>
        <taxon>Bacteria</taxon>
        <taxon>Pseudomonadati</taxon>
        <taxon>Pseudomonadota</taxon>
        <taxon>Betaproteobacteria</taxon>
        <taxon>Neisseriales</taxon>
        <taxon>Leeiaceae</taxon>
        <taxon>Leeia</taxon>
    </lineage>
</organism>
<keyword evidence="8" id="KW-0472">Membrane</keyword>
<feature type="chain" id="PRO_5032666028" description="Multiple inositol polyphosphate phosphatase 1" evidence="14">
    <location>
        <begin position="30"/>
        <end position="525"/>
    </location>
</feature>
<comment type="catalytic activity">
    <reaction evidence="13">
        <text>(2R)-2,3-bisphosphoglycerate + H2O = (2R)-2-phosphoglycerate + phosphate</text>
        <dbReference type="Rhea" id="RHEA:27381"/>
        <dbReference type="ChEBI" id="CHEBI:15377"/>
        <dbReference type="ChEBI" id="CHEBI:43474"/>
        <dbReference type="ChEBI" id="CHEBI:58248"/>
        <dbReference type="ChEBI" id="CHEBI:58289"/>
        <dbReference type="EC" id="3.1.3.80"/>
    </reaction>
    <physiologicalReaction direction="left-to-right" evidence="13">
        <dbReference type="Rhea" id="RHEA:27382"/>
    </physiologicalReaction>
</comment>
<reference evidence="15 16" key="1">
    <citation type="submission" date="2020-04" db="EMBL/GenBank/DDBJ databases">
        <title>Draft genome of Leeia sp. IMCC25680.</title>
        <authorList>
            <person name="Song J."/>
            <person name="Cho J.-C."/>
        </authorList>
    </citation>
    <scope>NUCLEOTIDE SEQUENCE [LARGE SCALE GENOMIC DNA]</scope>
    <source>
        <strain evidence="15 16">IMCC25680</strain>
    </source>
</reference>
<sequence length="525" mass="57367">MKLTRQGHVVKRMAHRGLLLALVCMGTNAEGWYATKTPYQPQQDAASYEKAPAGFAPMFTELVARHGSRGLSSAKDDVMLYALWQLAQSEGALTPLGQQLGPDLMAMMKANALLGCGVADISKPGYGNLTVRGLREHRQLAERLLQRQGALFAAALKDGRKLVVQTSGVDRAIDSSRSFTRSLAERLPALQPLIVPAPALTGYPADKAVAQPEGVNRFQLYFHRLKADTDLVTDNSDPNYAVYQDSLAIQRYQKSAEAKDAVEASRKDPALKAAARAVVVQLFSPEFVERIDSGKLSLSLGSFAFNSEDQRCSGTAGSGGKRKVDDTLEVAQALYGLYQIAPAFETTLEAAFSRYLQPEQARLLAAASDAEDFYLSGPSTVASAKVTSRMANGLLQDFFREVDVVAQGKMDHAAKLRFAHAEIIMPFATRLGLAGVDAPVAEGQRYRYESNPWRGQTVSPMAANIQWDIWRNPQGQLLVKMLYNEKETAFKPACDSARQAQGSFFYDYSKLKACYADTLAETVAR</sequence>
<gene>
    <name evidence="15" type="ORF">HF682_03100</name>
</gene>
<evidence type="ECO:0000256" key="4">
    <source>
        <dbReference type="ARBA" id="ARBA00013040"/>
    </source>
</evidence>
<dbReference type="PANTHER" id="PTHR20963:SF8">
    <property type="entry name" value="MULTIPLE INOSITOL POLYPHOSPHATE PHOSPHATASE 1"/>
    <property type="match status" value="1"/>
</dbReference>
<evidence type="ECO:0000256" key="7">
    <source>
        <dbReference type="ARBA" id="ARBA00022801"/>
    </source>
</evidence>
<evidence type="ECO:0000256" key="6">
    <source>
        <dbReference type="ARBA" id="ARBA00022729"/>
    </source>
</evidence>
<name>A0A847S9W4_9NEIS</name>
<comment type="catalytic activity">
    <reaction evidence="10">
        <text>1D-myo-inositol 1,2,5,6-tetrakisphosphate + H2O = 1D-myo-inositol 1,2,6-trisphosphate + phosphate</text>
        <dbReference type="Rhea" id="RHEA:77119"/>
        <dbReference type="ChEBI" id="CHEBI:15377"/>
        <dbReference type="ChEBI" id="CHEBI:43474"/>
        <dbReference type="ChEBI" id="CHEBI:195535"/>
        <dbReference type="ChEBI" id="CHEBI:195537"/>
        <dbReference type="EC" id="3.1.3.62"/>
    </reaction>
    <physiologicalReaction direction="left-to-right" evidence="10">
        <dbReference type="Rhea" id="RHEA:77120"/>
    </physiologicalReaction>
</comment>
<evidence type="ECO:0000256" key="1">
    <source>
        <dbReference type="ARBA" id="ARBA00004370"/>
    </source>
</evidence>
<dbReference type="InterPro" id="IPR000560">
    <property type="entry name" value="His_Pase_clade-2"/>
</dbReference>
<dbReference type="EC" id="3.1.3.80" evidence="3"/>
<proteinExistence type="inferred from homology"/>